<dbReference type="EMBL" id="JBJYXY010000001">
    <property type="protein sequence ID" value="MFN2976976.1"/>
    <property type="molecule type" value="Genomic_DNA"/>
</dbReference>
<reference evidence="1 2" key="1">
    <citation type="submission" date="2024-12" db="EMBL/GenBank/DDBJ databases">
        <authorList>
            <person name="Lee Y."/>
        </authorList>
    </citation>
    <scope>NUCLEOTIDE SEQUENCE [LARGE SCALE GENOMIC DNA]</scope>
    <source>
        <strain evidence="1 2">03SUJ4</strain>
    </source>
</reference>
<name>A0ABW9KPV1_9BACT</name>
<dbReference type="RefSeq" id="WP_263414846.1">
    <property type="nucleotide sequence ID" value="NZ_BAABBH010000001.1"/>
</dbReference>
<dbReference type="GO" id="GO:0005524">
    <property type="term" value="F:ATP binding"/>
    <property type="evidence" value="ECO:0007669"/>
    <property type="project" value="UniProtKB-KW"/>
</dbReference>
<evidence type="ECO:0000313" key="2">
    <source>
        <dbReference type="Proteomes" id="UP001634747"/>
    </source>
</evidence>
<keyword evidence="1" id="KW-0547">Nucleotide-binding</keyword>
<evidence type="ECO:0000313" key="1">
    <source>
        <dbReference type="EMBL" id="MFN2976976.1"/>
    </source>
</evidence>
<sequence>MDNGVKQGCLFEEDFLVRTLGPIANSPDVALTELVANAWDAGASEVNIELPSDLEEKLLVRDDGTGMTEQMFRDKWMRLGYDRVRHQGSQAEFPPERRHLARPAYGRNGVGRHGMLCFAPEYEVRTRRDGEETKLQIVTTSGANPFEIADAKTRKAAGHGTTLSCRVTRNLPSAPRTREILAARFLHDPQFRVSVNGQFIPLAEHKGLVSEAEIIYSDGFKAQAFFVDSTKSSRRTQYQGVAFWVGNRLVGEPGWAAGGTIFLDGRTRIAKRYTVVVKTDDLFEDVLPDWTGFRRTERVKALMSEVSKYVRKIFLQLSEERMYETKASVYREHAEELSSLSSLGRRDLQDFVDQVTQSNPTISFESLSASVAAAISLERMKGGAQLLERLTSLSDEDVLGLDRLLSEWSVRDALIVLDEIDRRLTVCSAIETLSADPKADELHSLHPLIVECRWLFGPEFDSPEFVSNITLNSALHELFGKKALNGEVENGRKRPDILVLPERSLSGTATEQIDEVSGMPVISQVLLIELKRGGAEINRDNVNQASNYVEDLLRSGLIDGQPTFRAFVIGHSYSPKIELSRRIGERGNVQVVTYSQLVRLANKRLFRLKEKLSERYAEASSAALLDRVIAEPFQATLDGTVA</sequence>
<dbReference type="Pfam" id="PF13589">
    <property type="entry name" value="HATPase_c_3"/>
    <property type="match status" value="1"/>
</dbReference>
<dbReference type="SUPFAM" id="SSF55874">
    <property type="entry name" value="ATPase domain of HSP90 chaperone/DNA topoisomerase II/histidine kinase"/>
    <property type="match status" value="1"/>
</dbReference>
<protein>
    <submittedName>
        <fullName evidence="1">ATP-binding protein</fullName>
    </submittedName>
</protein>
<dbReference type="Proteomes" id="UP001634747">
    <property type="component" value="Unassembled WGS sequence"/>
</dbReference>
<keyword evidence="1" id="KW-0067">ATP-binding</keyword>
<dbReference type="Gene3D" id="3.30.565.10">
    <property type="entry name" value="Histidine kinase-like ATPase, C-terminal domain"/>
    <property type="match status" value="1"/>
</dbReference>
<accession>A0ABW9KPV1</accession>
<proteinExistence type="predicted"/>
<organism evidence="1 2">
    <name type="scientific">Terriglobus aquaticus</name>
    <dbReference type="NCBI Taxonomy" id="940139"/>
    <lineage>
        <taxon>Bacteria</taxon>
        <taxon>Pseudomonadati</taxon>
        <taxon>Acidobacteriota</taxon>
        <taxon>Terriglobia</taxon>
        <taxon>Terriglobales</taxon>
        <taxon>Acidobacteriaceae</taxon>
        <taxon>Terriglobus</taxon>
    </lineage>
</organism>
<dbReference type="InterPro" id="IPR036890">
    <property type="entry name" value="HATPase_C_sf"/>
</dbReference>
<keyword evidence="2" id="KW-1185">Reference proteome</keyword>
<comment type="caution">
    <text evidence="1">The sequence shown here is derived from an EMBL/GenBank/DDBJ whole genome shotgun (WGS) entry which is preliminary data.</text>
</comment>
<gene>
    <name evidence="1" type="ORF">ACK2TP_14490</name>
</gene>